<feature type="transmembrane region" description="Helical" evidence="1">
    <location>
        <begin position="25"/>
        <end position="42"/>
    </location>
</feature>
<dbReference type="AlphaFoldDB" id="X1MWR8"/>
<feature type="non-terminal residue" evidence="2">
    <location>
        <position position="1"/>
    </location>
</feature>
<organism evidence="2">
    <name type="scientific">marine sediment metagenome</name>
    <dbReference type="NCBI Taxonomy" id="412755"/>
    <lineage>
        <taxon>unclassified sequences</taxon>
        <taxon>metagenomes</taxon>
        <taxon>ecological metagenomes</taxon>
    </lineage>
</organism>
<protein>
    <submittedName>
        <fullName evidence="2">Uncharacterized protein</fullName>
    </submittedName>
</protein>
<evidence type="ECO:0000313" key="2">
    <source>
        <dbReference type="EMBL" id="GAI10819.1"/>
    </source>
</evidence>
<proteinExistence type="predicted"/>
<accession>X1MWR8</accession>
<evidence type="ECO:0000256" key="1">
    <source>
        <dbReference type="SAM" id="Phobius"/>
    </source>
</evidence>
<reference evidence="2" key="1">
    <citation type="journal article" date="2014" name="Front. Microbiol.">
        <title>High frequency of phylogenetically diverse reductive dehalogenase-homologous genes in deep subseafloor sedimentary metagenomes.</title>
        <authorList>
            <person name="Kawai M."/>
            <person name="Futagami T."/>
            <person name="Toyoda A."/>
            <person name="Takaki Y."/>
            <person name="Nishi S."/>
            <person name="Hori S."/>
            <person name="Arai W."/>
            <person name="Tsubouchi T."/>
            <person name="Morono Y."/>
            <person name="Uchiyama I."/>
            <person name="Ito T."/>
            <person name="Fujiyama A."/>
            <person name="Inagaki F."/>
            <person name="Takami H."/>
        </authorList>
    </citation>
    <scope>NUCLEOTIDE SEQUENCE</scope>
    <source>
        <strain evidence="2">Expedition CK06-06</strain>
    </source>
</reference>
<sequence length="46" mass="4905">TTTITRTTTITGATQEAKQEKGTDWVIVAAIIGAALFLPKLLKGKF</sequence>
<name>X1MWR8_9ZZZZ</name>
<gene>
    <name evidence="2" type="ORF">S06H3_08715</name>
</gene>
<keyword evidence="1" id="KW-1133">Transmembrane helix</keyword>
<keyword evidence="1" id="KW-0812">Transmembrane</keyword>
<dbReference type="EMBL" id="BARV01003723">
    <property type="protein sequence ID" value="GAI10819.1"/>
    <property type="molecule type" value="Genomic_DNA"/>
</dbReference>
<comment type="caution">
    <text evidence="2">The sequence shown here is derived from an EMBL/GenBank/DDBJ whole genome shotgun (WGS) entry which is preliminary data.</text>
</comment>
<keyword evidence="1" id="KW-0472">Membrane</keyword>